<keyword evidence="1" id="KW-1185">Reference proteome</keyword>
<accession>A0AC58H834</accession>
<reference evidence="2" key="1">
    <citation type="submission" date="2025-08" db="UniProtKB">
        <authorList>
            <consortium name="RefSeq"/>
        </authorList>
    </citation>
    <scope>IDENTIFICATION</scope>
    <source>
        <strain evidence="2">Tuebingen</strain>
        <tissue evidence="2">Fibroblasts and whole tissue</tissue>
    </source>
</reference>
<dbReference type="RefSeq" id="XP_073778144.1">
    <property type="nucleotide sequence ID" value="XM_073922043.1"/>
</dbReference>
<gene>
    <name evidence="2" type="primary">dlg3</name>
</gene>
<dbReference type="Proteomes" id="UP000000437">
    <property type="component" value="Chromosome 14"/>
</dbReference>
<evidence type="ECO:0000313" key="2">
    <source>
        <dbReference type="RefSeq" id="XP_073778144.1"/>
    </source>
</evidence>
<evidence type="ECO:0000313" key="1">
    <source>
        <dbReference type="Proteomes" id="UP000000437"/>
    </source>
</evidence>
<proteinExistence type="predicted"/>
<name>A0AC58H834_DANRE</name>
<protein>
    <submittedName>
        <fullName evidence="2">Disks large homolog 3 isoform X24</fullName>
    </submittedName>
</protein>
<organism evidence="1 2">
    <name type="scientific">Danio rerio</name>
    <name type="common">Zebrafish</name>
    <name type="synonym">Brachydanio rerio</name>
    <dbReference type="NCBI Taxonomy" id="7955"/>
    <lineage>
        <taxon>Eukaryota</taxon>
        <taxon>Metazoa</taxon>
        <taxon>Chordata</taxon>
        <taxon>Craniata</taxon>
        <taxon>Vertebrata</taxon>
        <taxon>Euteleostomi</taxon>
        <taxon>Actinopterygii</taxon>
        <taxon>Neopterygii</taxon>
        <taxon>Teleostei</taxon>
        <taxon>Ostariophysi</taxon>
        <taxon>Cypriniformes</taxon>
        <taxon>Danionidae</taxon>
        <taxon>Danioninae</taxon>
        <taxon>Danio</taxon>
    </lineage>
</organism>
<sequence length="862" mass="95659">MVHKYDTKRAAGLLKQYQANLTSPEEQALKSSVEKVSTIFGSHLFQALLDIQECYEVTLQMNAAQNGVKDSSSVDTLETSGEEGVSRVRVTSRRSSQKLESVAGLVSRSHVETPKANPPPIIVNADSLDAGPYVNGSDGMYKYEEIILERGNSGLGFSIAGGMDNPHIPDDPGIFITKIIPGGAAAMDGRLGVNDCVLRVNDVDVSEVVHSKAVEALKEAGPVVRLLVRRRQAPPETILEVNLLKGPKGLGFSIAGGIGNQHIPGDNSIYITKIIEGGAAQKDGRLQTGDRLLAVNNIILQDVRHEEAVAALKNTSDMVYLKVAKPGPVHLNDMYAPPDYSSTFPTMVDNHVGHNSSMAYMGGMEPKPVYQPPQVTPSRYSPVPRHMLGEEDFTREPRKILLHKGSTGLGFNIVGGEDGEGIFVSFILAGGPADLSGELRRGDRILSVNGVNLRNATHEQAAAALKRAGQTVTIIAQYRPEEYSRFESKIHDLREQMMNSSMSSGSGSLRTSEKRSLYVRALFDYDRTRDSCLPSQGLSFSYGDILHVINASDDEWWQARLVTPHGESEQIGVIPSKKRVEKKERARLKTVKFHARTGMIESNRPVKVKRKKSFNLSRKFPFYKSKENIVQELVETEQCLTSNTSDSESSSKGQEDTILSYEPVIRQEIHYTRPVIILGPMKDRVNDDLISEFPHKFGSCVPHTTRPRRENEMDGQDYHFVGSREQMEKDIQDNKFIEAGQFNENLYGTSILSVRAVAERGKHCILDVSGNAIKRLQQAQLYPIAIFIKPKSVEALMELNKRQTYEQANKVFDKAMKLEQEFGEFFTAIVQGDSLDEIYNKIKLIIEEQSGPYIWIPSAEKL</sequence>